<dbReference type="GeneID" id="104766737"/>
<keyword evidence="5" id="KW-0732">Signal</keyword>
<evidence type="ECO:0000256" key="8">
    <source>
        <dbReference type="SAM" id="MobiDB-lite"/>
    </source>
</evidence>
<comment type="similarity">
    <text evidence="2 7">Belongs to the plant cysteine rich small secretory peptide family. Epidermal patterning factor subfamily.</text>
</comment>
<keyword evidence="9" id="KW-1133">Transmembrane helix</keyword>
<evidence type="ECO:0000313" key="11">
    <source>
        <dbReference type="RefSeq" id="XP_010488979.1"/>
    </source>
</evidence>
<dbReference type="Pfam" id="PF17181">
    <property type="entry name" value="EPF"/>
    <property type="match status" value="1"/>
</dbReference>
<reference evidence="10" key="1">
    <citation type="journal article" date="2014" name="Nat. Commun.">
        <title>The emerging biofuel crop Camelina sativa retains a highly undifferentiated hexaploid genome structure.</title>
        <authorList>
            <person name="Kagale S."/>
            <person name="Koh C."/>
            <person name="Nixon J."/>
            <person name="Bollina V."/>
            <person name="Clarke W.E."/>
            <person name="Tuteja R."/>
            <person name="Spillane C."/>
            <person name="Robinson S.J."/>
            <person name="Links M.G."/>
            <person name="Clarke C."/>
            <person name="Higgins E.E."/>
            <person name="Huebert T."/>
            <person name="Sharpe A.G."/>
            <person name="Parkin I.A."/>
        </authorList>
    </citation>
    <scope>NUCLEOTIDE SEQUENCE [LARGE SCALE GENOMIC DNA]</scope>
    <source>
        <strain evidence="10">cv. DH55</strain>
    </source>
</reference>
<name>A0ABM0XPK1_CAMSA</name>
<evidence type="ECO:0000313" key="10">
    <source>
        <dbReference type="Proteomes" id="UP000694864"/>
    </source>
</evidence>
<evidence type="ECO:0000256" key="2">
    <source>
        <dbReference type="ARBA" id="ARBA00008127"/>
    </source>
</evidence>
<keyword evidence="6" id="KW-1015">Disulfide bond</keyword>
<organism evidence="10 11">
    <name type="scientific">Camelina sativa</name>
    <name type="common">False flax</name>
    <name type="synonym">Myagrum sativum</name>
    <dbReference type="NCBI Taxonomy" id="90675"/>
    <lineage>
        <taxon>Eukaryota</taxon>
        <taxon>Viridiplantae</taxon>
        <taxon>Streptophyta</taxon>
        <taxon>Embryophyta</taxon>
        <taxon>Tracheophyta</taxon>
        <taxon>Spermatophyta</taxon>
        <taxon>Magnoliopsida</taxon>
        <taxon>eudicotyledons</taxon>
        <taxon>Gunneridae</taxon>
        <taxon>Pentapetalae</taxon>
        <taxon>rosids</taxon>
        <taxon>malvids</taxon>
        <taxon>Brassicales</taxon>
        <taxon>Brassicaceae</taxon>
        <taxon>Camelineae</taxon>
        <taxon>Camelina</taxon>
    </lineage>
</organism>
<protein>
    <recommendedName>
        <fullName evidence="7">Epidermal patterning factor-like protein</fullName>
    </recommendedName>
</protein>
<evidence type="ECO:0000256" key="5">
    <source>
        <dbReference type="ARBA" id="ARBA00022729"/>
    </source>
</evidence>
<accession>A0ABM0XPK1</accession>
<feature type="transmembrane region" description="Helical" evidence="9">
    <location>
        <begin position="54"/>
        <end position="75"/>
    </location>
</feature>
<gene>
    <name evidence="11" type="primary">LOC104766737</name>
</gene>
<evidence type="ECO:0000256" key="1">
    <source>
        <dbReference type="ARBA" id="ARBA00004613"/>
    </source>
</evidence>
<evidence type="ECO:0000256" key="4">
    <source>
        <dbReference type="ARBA" id="ARBA00022525"/>
    </source>
</evidence>
<dbReference type="PANTHER" id="PTHR33109">
    <property type="entry name" value="EPIDERMAL PATTERNING FACTOR-LIKE PROTEIN 4"/>
    <property type="match status" value="1"/>
</dbReference>
<evidence type="ECO:0000256" key="7">
    <source>
        <dbReference type="RuleBase" id="RU367102"/>
    </source>
</evidence>
<comment type="subcellular location">
    <subcellularLocation>
        <location evidence="1 7">Secreted</location>
    </subcellularLocation>
</comment>
<keyword evidence="10" id="KW-1185">Reference proteome</keyword>
<dbReference type="PANTHER" id="PTHR33109:SF41">
    <property type="entry name" value="PROTEIN EPIDERMAL PATTERNING FACTOR 1"/>
    <property type="match status" value="1"/>
</dbReference>
<dbReference type="InterPro" id="IPR039455">
    <property type="entry name" value="EPFL"/>
</dbReference>
<dbReference type="RefSeq" id="XP_010488979.1">
    <property type="nucleotide sequence ID" value="XM_010490677.2"/>
</dbReference>
<evidence type="ECO:0000256" key="6">
    <source>
        <dbReference type="ARBA" id="ARBA00023157"/>
    </source>
</evidence>
<keyword evidence="9" id="KW-0472">Membrane</keyword>
<keyword evidence="3 7" id="KW-0217">Developmental protein</keyword>
<dbReference type="Proteomes" id="UP000694864">
    <property type="component" value="Chromosome 19"/>
</dbReference>
<comment type="function">
    <text evidence="7">Controls stomatal patterning.</text>
</comment>
<feature type="transmembrane region" description="Helical" evidence="9">
    <location>
        <begin position="20"/>
        <end position="42"/>
    </location>
</feature>
<sequence>MCSILFSCDFPLLYRESLQFPNLMLTIIYTLFLAVRTTHHFISKILLLLYDLQYIMKTLLLLAVFLSFFFGSLLARHLPTPSHPSHHHVGMTGTLKRQRRRPDTVQVAGSRLPDCSHACGSCSPCRLVMVSFVCATLEEAETCPMAYKCMCNNKSYPVP</sequence>
<evidence type="ECO:0000256" key="9">
    <source>
        <dbReference type="SAM" id="Phobius"/>
    </source>
</evidence>
<proteinExistence type="inferred from homology"/>
<keyword evidence="9" id="KW-0812">Transmembrane</keyword>
<keyword evidence="4 7" id="KW-0964">Secreted</keyword>
<reference evidence="11" key="2">
    <citation type="submission" date="2025-08" db="UniProtKB">
        <authorList>
            <consortium name="RefSeq"/>
        </authorList>
    </citation>
    <scope>IDENTIFICATION</scope>
    <source>
        <tissue evidence="11">Leaf</tissue>
    </source>
</reference>
<evidence type="ECO:0000256" key="3">
    <source>
        <dbReference type="ARBA" id="ARBA00022473"/>
    </source>
</evidence>
<feature type="region of interest" description="Disordered" evidence="8">
    <location>
        <begin position="81"/>
        <end position="100"/>
    </location>
</feature>